<dbReference type="EMBL" id="MK500589">
    <property type="protein sequence ID" value="QBK93045.1"/>
    <property type="molecule type" value="Genomic_DNA"/>
</dbReference>
<organism evidence="1">
    <name type="scientific">Pithovirus LCPAC403</name>
    <dbReference type="NCBI Taxonomy" id="2506596"/>
    <lineage>
        <taxon>Viruses</taxon>
        <taxon>Pithoviruses</taxon>
    </lineage>
</organism>
<sequence length="68" mass="8319">MTDIDKPKFQAIIDEKLIDMKTQKIELKFCYGKFWYYDNFMKIALKPADKWYFHLMNSETKNPFSQIE</sequence>
<name>A0A481ZC30_9VIRU</name>
<proteinExistence type="predicted"/>
<reference evidence="1" key="1">
    <citation type="journal article" date="2019" name="MBio">
        <title>Virus Genomes from Deep Sea Sediments Expand the Ocean Megavirome and Support Independent Origins of Viral Gigantism.</title>
        <authorList>
            <person name="Backstrom D."/>
            <person name="Yutin N."/>
            <person name="Jorgensen S.L."/>
            <person name="Dharamshi J."/>
            <person name="Homa F."/>
            <person name="Zaremba-Niedwiedzka K."/>
            <person name="Spang A."/>
            <person name="Wolf Y.I."/>
            <person name="Koonin E.V."/>
            <person name="Ettema T.J."/>
        </authorList>
    </citation>
    <scope>NUCLEOTIDE SEQUENCE</scope>
</reference>
<protein>
    <submittedName>
        <fullName evidence="1">Uncharacterized protein</fullName>
    </submittedName>
</protein>
<accession>A0A481ZC30</accession>
<gene>
    <name evidence="1" type="ORF">LCPAC403_01790</name>
</gene>
<evidence type="ECO:0000313" key="1">
    <source>
        <dbReference type="EMBL" id="QBK93045.1"/>
    </source>
</evidence>